<evidence type="ECO:0000256" key="1">
    <source>
        <dbReference type="SAM" id="MobiDB-lite"/>
    </source>
</evidence>
<proteinExistence type="predicted"/>
<dbReference type="AlphaFoldDB" id="B4JXP0"/>
<feature type="region of interest" description="Disordered" evidence="1">
    <location>
        <begin position="317"/>
        <end position="350"/>
    </location>
</feature>
<dbReference type="OrthoDB" id="7883828at2759"/>
<gene>
    <name evidence="2" type="primary">Dgri\GH17736</name>
    <name evidence="2" type="ORF">Dgri_GH17736</name>
</gene>
<name>B4JXP0_DROGR</name>
<sequence>MMTHPLITWASVVAHELPSNESRPKPVLTQAPIASPVPTPIATPSVSPMDNAVPTVFQEPNPQPKNRQRSYRPNRSSVYRLYQQFPPPMGWQTLGRPPPPLLAGPVYNLPSQRTIELQNMIWDREQQQRRLFRPPLLAYQDATVGQEEPKYDTGIQQERDAYAETQWQPLKYSRQVWDPLDMSQRSQDPTRLIGPPPPGFDHVFCGKRSLSIRSRHLLGEQVKSGPPTAYPTPQPMLTTEEDLREQHHFLADKDTHLVNLLGQVRVSNGGTGDGHYVRAVRKLLPMAESMSPTGCSINFLEMMRRNQNNQARPCIQNQNQNQNENTLVTDKDQVPNMTMDDTPCPKGSLD</sequence>
<reference evidence="2 3" key="1">
    <citation type="journal article" date="2007" name="Nature">
        <title>Evolution of genes and genomes on the Drosophila phylogeny.</title>
        <authorList>
            <consortium name="Drosophila 12 Genomes Consortium"/>
            <person name="Clark A.G."/>
            <person name="Eisen M.B."/>
            <person name="Smith D.R."/>
            <person name="Bergman C.M."/>
            <person name="Oliver B."/>
            <person name="Markow T.A."/>
            <person name="Kaufman T.C."/>
            <person name="Kellis M."/>
            <person name="Gelbart W."/>
            <person name="Iyer V.N."/>
            <person name="Pollard D.A."/>
            <person name="Sackton T.B."/>
            <person name="Larracuente A.M."/>
            <person name="Singh N.D."/>
            <person name="Abad J.P."/>
            <person name="Abt D.N."/>
            <person name="Adryan B."/>
            <person name="Aguade M."/>
            <person name="Akashi H."/>
            <person name="Anderson W.W."/>
            <person name="Aquadro C.F."/>
            <person name="Ardell D.H."/>
            <person name="Arguello R."/>
            <person name="Artieri C.G."/>
            <person name="Barbash D.A."/>
            <person name="Barker D."/>
            <person name="Barsanti P."/>
            <person name="Batterham P."/>
            <person name="Batzoglou S."/>
            <person name="Begun D."/>
            <person name="Bhutkar A."/>
            <person name="Blanco E."/>
            <person name="Bosak S.A."/>
            <person name="Bradley R.K."/>
            <person name="Brand A.D."/>
            <person name="Brent M.R."/>
            <person name="Brooks A.N."/>
            <person name="Brown R.H."/>
            <person name="Butlin R.K."/>
            <person name="Caggese C."/>
            <person name="Calvi B.R."/>
            <person name="Bernardo de Carvalho A."/>
            <person name="Caspi A."/>
            <person name="Castrezana S."/>
            <person name="Celniker S.E."/>
            <person name="Chang J.L."/>
            <person name="Chapple C."/>
            <person name="Chatterji S."/>
            <person name="Chinwalla A."/>
            <person name="Civetta A."/>
            <person name="Clifton S.W."/>
            <person name="Comeron J.M."/>
            <person name="Costello J.C."/>
            <person name="Coyne J.A."/>
            <person name="Daub J."/>
            <person name="David R.G."/>
            <person name="Delcher A.L."/>
            <person name="Delehaunty K."/>
            <person name="Do C.B."/>
            <person name="Ebling H."/>
            <person name="Edwards K."/>
            <person name="Eickbush T."/>
            <person name="Evans J.D."/>
            <person name="Filipski A."/>
            <person name="Findeiss S."/>
            <person name="Freyhult E."/>
            <person name="Fulton L."/>
            <person name="Fulton R."/>
            <person name="Garcia A.C."/>
            <person name="Gardiner A."/>
            <person name="Garfield D.A."/>
            <person name="Garvin B.E."/>
            <person name="Gibson G."/>
            <person name="Gilbert D."/>
            <person name="Gnerre S."/>
            <person name="Godfrey J."/>
            <person name="Good R."/>
            <person name="Gotea V."/>
            <person name="Gravely B."/>
            <person name="Greenberg A.J."/>
            <person name="Griffiths-Jones S."/>
            <person name="Gross S."/>
            <person name="Guigo R."/>
            <person name="Gustafson E.A."/>
            <person name="Haerty W."/>
            <person name="Hahn M.W."/>
            <person name="Halligan D.L."/>
            <person name="Halpern A.L."/>
            <person name="Halter G.M."/>
            <person name="Han M.V."/>
            <person name="Heger A."/>
            <person name="Hillier L."/>
            <person name="Hinrichs A.S."/>
            <person name="Holmes I."/>
            <person name="Hoskins R.A."/>
            <person name="Hubisz M.J."/>
            <person name="Hultmark D."/>
            <person name="Huntley M.A."/>
            <person name="Jaffe D.B."/>
            <person name="Jagadeeshan S."/>
            <person name="Jeck W.R."/>
            <person name="Johnson J."/>
            <person name="Jones C.D."/>
            <person name="Jordan W.C."/>
            <person name="Karpen G.H."/>
            <person name="Kataoka E."/>
            <person name="Keightley P.D."/>
            <person name="Kheradpour P."/>
            <person name="Kirkness E.F."/>
            <person name="Koerich L.B."/>
            <person name="Kristiansen K."/>
            <person name="Kudrna D."/>
            <person name="Kulathinal R.J."/>
            <person name="Kumar S."/>
            <person name="Kwok R."/>
            <person name="Lander E."/>
            <person name="Langley C.H."/>
            <person name="Lapoint R."/>
            <person name="Lazzaro B.P."/>
            <person name="Lee S.J."/>
            <person name="Levesque L."/>
            <person name="Li R."/>
            <person name="Lin C.F."/>
            <person name="Lin M.F."/>
            <person name="Lindblad-Toh K."/>
            <person name="Llopart A."/>
            <person name="Long M."/>
            <person name="Low L."/>
            <person name="Lozovsky E."/>
            <person name="Lu J."/>
            <person name="Luo M."/>
            <person name="Machado C.A."/>
            <person name="Makalowski W."/>
            <person name="Marzo M."/>
            <person name="Matsuda M."/>
            <person name="Matzkin L."/>
            <person name="McAllister B."/>
            <person name="McBride C.S."/>
            <person name="McKernan B."/>
            <person name="McKernan K."/>
            <person name="Mendez-Lago M."/>
            <person name="Minx P."/>
            <person name="Mollenhauer M.U."/>
            <person name="Montooth K."/>
            <person name="Mount S.M."/>
            <person name="Mu X."/>
            <person name="Myers E."/>
            <person name="Negre B."/>
            <person name="Newfeld S."/>
            <person name="Nielsen R."/>
            <person name="Noor M.A."/>
            <person name="O'Grady P."/>
            <person name="Pachter L."/>
            <person name="Papaceit M."/>
            <person name="Parisi M.J."/>
            <person name="Parisi M."/>
            <person name="Parts L."/>
            <person name="Pedersen J.S."/>
            <person name="Pesole G."/>
            <person name="Phillippy A.M."/>
            <person name="Ponting C.P."/>
            <person name="Pop M."/>
            <person name="Porcelli D."/>
            <person name="Powell J.R."/>
            <person name="Prohaska S."/>
            <person name="Pruitt K."/>
            <person name="Puig M."/>
            <person name="Quesneville H."/>
            <person name="Ram K.R."/>
            <person name="Rand D."/>
            <person name="Rasmussen M.D."/>
            <person name="Reed L.K."/>
            <person name="Reenan R."/>
            <person name="Reily A."/>
            <person name="Remington K.A."/>
            <person name="Rieger T.T."/>
            <person name="Ritchie M.G."/>
            <person name="Robin C."/>
            <person name="Rogers Y.H."/>
            <person name="Rohde C."/>
            <person name="Rozas J."/>
            <person name="Rubenfield M.J."/>
            <person name="Ruiz A."/>
            <person name="Russo S."/>
            <person name="Salzberg S.L."/>
            <person name="Sanchez-Gracia A."/>
            <person name="Saranga D.J."/>
            <person name="Sato H."/>
            <person name="Schaeffer S.W."/>
            <person name="Schatz M.C."/>
            <person name="Schlenke T."/>
            <person name="Schwartz R."/>
            <person name="Segarra C."/>
            <person name="Singh R.S."/>
            <person name="Sirot L."/>
            <person name="Sirota M."/>
            <person name="Sisneros N.B."/>
            <person name="Smith C.D."/>
            <person name="Smith T.F."/>
            <person name="Spieth J."/>
            <person name="Stage D.E."/>
            <person name="Stark A."/>
            <person name="Stephan W."/>
            <person name="Strausberg R.L."/>
            <person name="Strempel S."/>
            <person name="Sturgill D."/>
            <person name="Sutton G."/>
            <person name="Sutton G.G."/>
            <person name="Tao W."/>
            <person name="Teichmann S."/>
            <person name="Tobari Y.N."/>
            <person name="Tomimura Y."/>
            <person name="Tsolas J.M."/>
            <person name="Valente V.L."/>
            <person name="Venter E."/>
            <person name="Venter J.C."/>
            <person name="Vicario S."/>
            <person name="Vieira F.G."/>
            <person name="Vilella A.J."/>
            <person name="Villasante A."/>
            <person name="Walenz B."/>
            <person name="Wang J."/>
            <person name="Wasserman M."/>
            <person name="Watts T."/>
            <person name="Wilson D."/>
            <person name="Wilson R.K."/>
            <person name="Wing R.A."/>
            <person name="Wolfner M.F."/>
            <person name="Wong A."/>
            <person name="Wong G.K."/>
            <person name="Wu C.I."/>
            <person name="Wu G."/>
            <person name="Yamamoto D."/>
            <person name="Yang H.P."/>
            <person name="Yang S.P."/>
            <person name="Yorke J.A."/>
            <person name="Yoshida K."/>
            <person name="Zdobnov E."/>
            <person name="Zhang P."/>
            <person name="Zhang Y."/>
            <person name="Zimin A.V."/>
            <person name="Baldwin J."/>
            <person name="Abdouelleil A."/>
            <person name="Abdulkadir J."/>
            <person name="Abebe A."/>
            <person name="Abera B."/>
            <person name="Abreu J."/>
            <person name="Acer S.C."/>
            <person name="Aftuck L."/>
            <person name="Alexander A."/>
            <person name="An P."/>
            <person name="Anderson E."/>
            <person name="Anderson S."/>
            <person name="Arachi H."/>
            <person name="Azer M."/>
            <person name="Bachantsang P."/>
            <person name="Barry A."/>
            <person name="Bayul T."/>
            <person name="Berlin A."/>
            <person name="Bessette D."/>
            <person name="Bloom T."/>
            <person name="Blye J."/>
            <person name="Boguslavskiy L."/>
            <person name="Bonnet C."/>
            <person name="Boukhgalter B."/>
            <person name="Bourzgui I."/>
            <person name="Brown A."/>
            <person name="Cahill P."/>
            <person name="Channer S."/>
            <person name="Cheshatsang Y."/>
            <person name="Chuda L."/>
            <person name="Citroen M."/>
            <person name="Collymore A."/>
            <person name="Cooke P."/>
            <person name="Costello M."/>
            <person name="D'Aco K."/>
            <person name="Daza R."/>
            <person name="De Haan G."/>
            <person name="DeGray S."/>
            <person name="DeMaso C."/>
            <person name="Dhargay N."/>
            <person name="Dooley K."/>
            <person name="Dooley E."/>
            <person name="Doricent M."/>
            <person name="Dorje P."/>
            <person name="Dorjee K."/>
            <person name="Dupes A."/>
            <person name="Elong R."/>
            <person name="Falk J."/>
            <person name="Farina A."/>
            <person name="Faro S."/>
            <person name="Ferguson D."/>
            <person name="Fisher S."/>
            <person name="Foley C.D."/>
            <person name="Franke A."/>
            <person name="Friedrich D."/>
            <person name="Gadbois L."/>
            <person name="Gearin G."/>
            <person name="Gearin C.R."/>
            <person name="Giannoukos G."/>
            <person name="Goode T."/>
            <person name="Graham J."/>
            <person name="Grandbois E."/>
            <person name="Grewal S."/>
            <person name="Gyaltsen K."/>
            <person name="Hafez N."/>
            <person name="Hagos B."/>
            <person name="Hall J."/>
            <person name="Henson C."/>
            <person name="Hollinger A."/>
            <person name="Honan T."/>
            <person name="Huard M.D."/>
            <person name="Hughes L."/>
            <person name="Hurhula B."/>
            <person name="Husby M.E."/>
            <person name="Kamat A."/>
            <person name="Kanga B."/>
            <person name="Kashin S."/>
            <person name="Khazanovich D."/>
            <person name="Kisner P."/>
            <person name="Lance K."/>
            <person name="Lara M."/>
            <person name="Lee W."/>
            <person name="Lennon N."/>
            <person name="Letendre F."/>
            <person name="LeVine R."/>
            <person name="Lipovsky A."/>
            <person name="Liu X."/>
            <person name="Liu J."/>
            <person name="Liu S."/>
            <person name="Lokyitsang T."/>
            <person name="Lokyitsang Y."/>
            <person name="Lubonja R."/>
            <person name="Lui A."/>
            <person name="MacDonald P."/>
            <person name="Magnisalis V."/>
            <person name="Maru K."/>
            <person name="Matthews C."/>
            <person name="McCusker W."/>
            <person name="McDonough S."/>
            <person name="Mehta T."/>
            <person name="Meldrim J."/>
            <person name="Meneus L."/>
            <person name="Mihai O."/>
            <person name="Mihalev A."/>
            <person name="Mihova T."/>
            <person name="Mittelman R."/>
            <person name="Mlenga V."/>
            <person name="Montmayeur A."/>
            <person name="Mulrain L."/>
            <person name="Navidi A."/>
            <person name="Naylor J."/>
            <person name="Negash T."/>
            <person name="Nguyen T."/>
            <person name="Nguyen N."/>
            <person name="Nicol R."/>
            <person name="Norbu C."/>
            <person name="Norbu N."/>
            <person name="Novod N."/>
            <person name="O'Neill B."/>
            <person name="Osman S."/>
            <person name="Markiewicz E."/>
            <person name="Oyono O.L."/>
            <person name="Patti C."/>
            <person name="Phunkhang P."/>
            <person name="Pierre F."/>
            <person name="Priest M."/>
            <person name="Raghuraman S."/>
            <person name="Rege F."/>
            <person name="Reyes R."/>
            <person name="Rise C."/>
            <person name="Rogov P."/>
            <person name="Ross K."/>
            <person name="Ryan E."/>
            <person name="Settipalli S."/>
            <person name="Shea T."/>
            <person name="Sherpa N."/>
            <person name="Shi L."/>
            <person name="Shih D."/>
            <person name="Sparrow T."/>
            <person name="Spaulding J."/>
            <person name="Stalker J."/>
            <person name="Stange-Thomann N."/>
            <person name="Stavropoulos S."/>
            <person name="Stone C."/>
            <person name="Strader C."/>
            <person name="Tesfaye S."/>
            <person name="Thomson T."/>
            <person name="Thoulutsang Y."/>
            <person name="Thoulutsang D."/>
            <person name="Topham K."/>
            <person name="Topping I."/>
            <person name="Tsamla T."/>
            <person name="Vassiliev H."/>
            <person name="Vo A."/>
            <person name="Wangchuk T."/>
            <person name="Wangdi T."/>
            <person name="Weiand M."/>
            <person name="Wilkinson J."/>
            <person name="Wilson A."/>
            <person name="Yadav S."/>
            <person name="Young G."/>
            <person name="Yu Q."/>
            <person name="Zembek L."/>
            <person name="Zhong D."/>
            <person name="Zimmer A."/>
            <person name="Zwirko Z."/>
            <person name="Jaffe D.B."/>
            <person name="Alvarez P."/>
            <person name="Brockman W."/>
            <person name="Butler J."/>
            <person name="Chin C."/>
            <person name="Gnerre S."/>
            <person name="Grabherr M."/>
            <person name="Kleber M."/>
            <person name="Mauceli E."/>
            <person name="MacCallum I."/>
        </authorList>
    </citation>
    <scope>NUCLEOTIDE SEQUENCE [LARGE SCALE GENOMIC DNA]</scope>
    <source>
        <strain evidence="3">Tucson 15287-2541.00</strain>
    </source>
</reference>
<dbReference type="HOGENOM" id="CLU_792904_0_0_1"/>
<dbReference type="Proteomes" id="UP000001070">
    <property type="component" value="Unassembled WGS sequence"/>
</dbReference>
<dbReference type="KEGG" id="dgr:6569210"/>
<dbReference type="eggNOG" id="ENOG502T42H">
    <property type="taxonomic scope" value="Eukaryota"/>
</dbReference>
<evidence type="ECO:0000313" key="3">
    <source>
        <dbReference type="Proteomes" id="UP000001070"/>
    </source>
</evidence>
<organism evidence="3">
    <name type="scientific">Drosophila grimshawi</name>
    <name type="common">Hawaiian fruit fly</name>
    <name type="synonym">Idiomyia grimshawi</name>
    <dbReference type="NCBI Taxonomy" id="7222"/>
    <lineage>
        <taxon>Eukaryota</taxon>
        <taxon>Metazoa</taxon>
        <taxon>Ecdysozoa</taxon>
        <taxon>Arthropoda</taxon>
        <taxon>Hexapoda</taxon>
        <taxon>Insecta</taxon>
        <taxon>Pterygota</taxon>
        <taxon>Neoptera</taxon>
        <taxon>Endopterygota</taxon>
        <taxon>Diptera</taxon>
        <taxon>Brachycera</taxon>
        <taxon>Muscomorpha</taxon>
        <taxon>Ephydroidea</taxon>
        <taxon>Drosophilidae</taxon>
        <taxon>Drosophila</taxon>
        <taxon>Hawaiian Drosophila</taxon>
    </lineage>
</organism>
<dbReference type="EMBL" id="CH916376">
    <property type="protein sequence ID" value="EDV95139.1"/>
    <property type="molecule type" value="Genomic_DNA"/>
</dbReference>
<feature type="region of interest" description="Disordered" evidence="1">
    <location>
        <begin position="19"/>
        <end position="73"/>
    </location>
</feature>
<keyword evidence="3" id="KW-1185">Reference proteome</keyword>
<evidence type="ECO:0000313" key="2">
    <source>
        <dbReference type="EMBL" id="EDV95139.1"/>
    </source>
</evidence>
<protein>
    <submittedName>
        <fullName evidence="2">GH17736</fullName>
    </submittedName>
</protein>
<dbReference type="InParanoid" id="B4JXP0"/>
<dbReference type="STRING" id="7222.B4JXP0"/>
<accession>B4JXP0</accession>